<feature type="region of interest" description="Disordered" evidence="1">
    <location>
        <begin position="236"/>
        <end position="289"/>
    </location>
</feature>
<proteinExistence type="predicted"/>
<dbReference type="OrthoDB" id="1796359at2"/>
<feature type="compositionally biased region" description="Polar residues" evidence="1">
    <location>
        <begin position="242"/>
        <end position="254"/>
    </location>
</feature>
<reference evidence="3 4" key="1">
    <citation type="submission" date="2018-05" db="EMBL/GenBank/DDBJ databases">
        <title>Paenibacillus flagellatus sp. nov., isolated from selenium mineral soil.</title>
        <authorList>
            <person name="Dai X."/>
        </authorList>
    </citation>
    <scope>NUCLEOTIDE SEQUENCE [LARGE SCALE GENOMIC DNA]</scope>
    <source>
        <strain evidence="3 4">DXL2</strain>
    </source>
</reference>
<name>A0A2V5JWX4_9BACL</name>
<keyword evidence="2" id="KW-1133">Transmembrane helix</keyword>
<evidence type="ECO:0000313" key="3">
    <source>
        <dbReference type="EMBL" id="PYI50712.1"/>
    </source>
</evidence>
<feature type="transmembrane region" description="Helical" evidence="2">
    <location>
        <begin position="184"/>
        <end position="202"/>
    </location>
</feature>
<keyword evidence="4" id="KW-1185">Reference proteome</keyword>
<sequence length="289" mass="30595">MPELLSWGPFAIQTGLLAAVAAGLAALVAVRAMSRPVGPAAGHAADAMQSAALLALVVWKFGHVLFAPSVVWERPAALLMLNGGTREAVLAVAAAIAYGYAASRRKGIPARLVLDLAACGAVAATIVYVMIDWRYGKPTAMPWGIVLNDPAYRYHPVSGYMLLVALAAAIRLWRGRASAGTGELFRYAALHMGIGLLAVSIWDAAEPSLLFLSGAQWRGLALAGIGIVSSFPTHNKGRKEMTSMSTKQTNTQDSAAQRRQAEQNERNRQDTPAGEAVDKKLDGPNRPSV</sequence>
<feature type="transmembrane region" description="Helical" evidence="2">
    <location>
        <begin position="208"/>
        <end position="231"/>
    </location>
</feature>
<evidence type="ECO:0000313" key="4">
    <source>
        <dbReference type="Proteomes" id="UP000247476"/>
    </source>
</evidence>
<dbReference type="AlphaFoldDB" id="A0A2V5JWX4"/>
<feature type="transmembrane region" description="Helical" evidence="2">
    <location>
        <begin position="151"/>
        <end position="172"/>
    </location>
</feature>
<feature type="transmembrane region" description="Helical" evidence="2">
    <location>
        <begin position="51"/>
        <end position="71"/>
    </location>
</feature>
<accession>A0A2V5JWX4</accession>
<evidence type="ECO:0000256" key="1">
    <source>
        <dbReference type="SAM" id="MobiDB-lite"/>
    </source>
</evidence>
<protein>
    <recommendedName>
        <fullName evidence="5">Diacylglyceryl transferase</fullName>
    </recommendedName>
</protein>
<feature type="transmembrane region" description="Helical" evidence="2">
    <location>
        <begin position="112"/>
        <end position="131"/>
    </location>
</feature>
<feature type="compositionally biased region" description="Basic and acidic residues" evidence="1">
    <location>
        <begin position="259"/>
        <end position="269"/>
    </location>
</feature>
<dbReference type="Proteomes" id="UP000247476">
    <property type="component" value="Unassembled WGS sequence"/>
</dbReference>
<feature type="transmembrane region" description="Helical" evidence="2">
    <location>
        <begin position="77"/>
        <end position="100"/>
    </location>
</feature>
<keyword evidence="2" id="KW-0472">Membrane</keyword>
<comment type="caution">
    <text evidence="3">The sequence shown here is derived from an EMBL/GenBank/DDBJ whole genome shotgun (WGS) entry which is preliminary data.</text>
</comment>
<evidence type="ECO:0008006" key="5">
    <source>
        <dbReference type="Google" id="ProtNLM"/>
    </source>
</evidence>
<dbReference type="RefSeq" id="WP_110843456.1">
    <property type="nucleotide sequence ID" value="NZ_QJVJ01000017.1"/>
</dbReference>
<feature type="transmembrane region" description="Helical" evidence="2">
    <location>
        <begin position="6"/>
        <end position="30"/>
    </location>
</feature>
<evidence type="ECO:0000256" key="2">
    <source>
        <dbReference type="SAM" id="Phobius"/>
    </source>
</evidence>
<organism evidence="3 4">
    <name type="scientific">Paenibacillus flagellatus</name>
    <dbReference type="NCBI Taxonomy" id="2211139"/>
    <lineage>
        <taxon>Bacteria</taxon>
        <taxon>Bacillati</taxon>
        <taxon>Bacillota</taxon>
        <taxon>Bacilli</taxon>
        <taxon>Bacillales</taxon>
        <taxon>Paenibacillaceae</taxon>
        <taxon>Paenibacillus</taxon>
    </lineage>
</organism>
<keyword evidence="2" id="KW-0812">Transmembrane</keyword>
<dbReference type="EMBL" id="QJVJ01000017">
    <property type="protein sequence ID" value="PYI50712.1"/>
    <property type="molecule type" value="Genomic_DNA"/>
</dbReference>
<gene>
    <name evidence="3" type="ORF">DLM86_28510</name>
</gene>